<gene>
    <name evidence="1" type="ORF">COCNU_01G001900</name>
</gene>
<dbReference type="AlphaFoldDB" id="A0A8K0HSQ3"/>
<dbReference type="EMBL" id="CM017872">
    <property type="protein sequence ID" value="KAG1326256.1"/>
    <property type="molecule type" value="Genomic_DNA"/>
</dbReference>
<sequence>MEDSLVDEFAPISVDDLSLAPPALISARFVSDDQSGGPQLRFHLMGSLEAFLHLDLRGAKVNATVLDPRLVLLIQMFGISDIIRSLLRC</sequence>
<organism evidence="1 2">
    <name type="scientific">Cocos nucifera</name>
    <name type="common">Coconut palm</name>
    <dbReference type="NCBI Taxonomy" id="13894"/>
    <lineage>
        <taxon>Eukaryota</taxon>
        <taxon>Viridiplantae</taxon>
        <taxon>Streptophyta</taxon>
        <taxon>Embryophyta</taxon>
        <taxon>Tracheophyta</taxon>
        <taxon>Spermatophyta</taxon>
        <taxon>Magnoliopsida</taxon>
        <taxon>Liliopsida</taxon>
        <taxon>Arecaceae</taxon>
        <taxon>Arecoideae</taxon>
        <taxon>Cocoseae</taxon>
        <taxon>Attaleinae</taxon>
        <taxon>Cocos</taxon>
    </lineage>
</organism>
<reference evidence="1" key="1">
    <citation type="journal article" date="2017" name="Gigascience">
        <title>The genome draft of coconut (Cocos nucifera).</title>
        <authorList>
            <person name="Xiao Y."/>
            <person name="Xu P."/>
            <person name="Fan H."/>
            <person name="Baudouin L."/>
            <person name="Xia W."/>
            <person name="Bocs S."/>
            <person name="Xu J."/>
            <person name="Li Q."/>
            <person name="Guo A."/>
            <person name="Zhou L."/>
            <person name="Li J."/>
            <person name="Wu Y."/>
            <person name="Ma Z."/>
            <person name="Armero A."/>
            <person name="Issali A.E."/>
            <person name="Liu N."/>
            <person name="Peng M."/>
            <person name="Yang Y."/>
        </authorList>
    </citation>
    <scope>NUCLEOTIDE SEQUENCE</scope>
    <source>
        <tissue evidence="1">Spear leaf of Hainan Tall coconut</tissue>
    </source>
</reference>
<protein>
    <submittedName>
        <fullName evidence="1">Uncharacterized protein</fullName>
    </submittedName>
</protein>
<evidence type="ECO:0000313" key="2">
    <source>
        <dbReference type="Proteomes" id="UP000797356"/>
    </source>
</evidence>
<dbReference type="Proteomes" id="UP000797356">
    <property type="component" value="Chromosome 1"/>
</dbReference>
<comment type="caution">
    <text evidence="1">The sequence shown here is derived from an EMBL/GenBank/DDBJ whole genome shotgun (WGS) entry which is preliminary data.</text>
</comment>
<proteinExistence type="predicted"/>
<evidence type="ECO:0000313" key="1">
    <source>
        <dbReference type="EMBL" id="KAG1326256.1"/>
    </source>
</evidence>
<name>A0A8K0HSQ3_COCNU</name>
<keyword evidence="2" id="KW-1185">Reference proteome</keyword>
<accession>A0A8K0HSQ3</accession>
<reference evidence="1" key="2">
    <citation type="submission" date="2019-07" db="EMBL/GenBank/DDBJ databases">
        <authorList>
            <person name="Yang Y."/>
            <person name="Bocs S."/>
            <person name="Baudouin L."/>
        </authorList>
    </citation>
    <scope>NUCLEOTIDE SEQUENCE</scope>
    <source>
        <tissue evidence="1">Spear leaf of Hainan Tall coconut</tissue>
    </source>
</reference>